<dbReference type="EMBL" id="CP087994">
    <property type="protein sequence ID" value="UYO64293.1"/>
    <property type="molecule type" value="Genomic_DNA"/>
</dbReference>
<gene>
    <name evidence="1" type="ORF">LNN31_07705</name>
</gene>
<accession>A0ABY6HIP9</accession>
<reference evidence="1" key="1">
    <citation type="submission" date="2021-11" db="EMBL/GenBank/DDBJ databases">
        <title>Isoprene-degrading acetogen.</title>
        <authorList>
            <person name="Yang Y."/>
            <person name="Jin H."/>
            <person name="Yan J."/>
        </authorList>
    </citation>
    <scope>NUCLEOTIDE SEQUENCE</scope>
    <source>
        <strain evidence="1">Berkeley</strain>
    </source>
</reference>
<dbReference type="RefSeq" id="WP_228881994.1">
    <property type="nucleotide sequence ID" value="NZ_CABIIK010000043.1"/>
</dbReference>
<dbReference type="Gene3D" id="2.40.50.140">
    <property type="entry name" value="Nucleic acid-binding proteins"/>
    <property type="match status" value="1"/>
</dbReference>
<dbReference type="Proteomes" id="UP001163550">
    <property type="component" value="Chromosome"/>
</dbReference>
<dbReference type="SUPFAM" id="SSF50249">
    <property type="entry name" value="Nucleic acid-binding proteins"/>
    <property type="match status" value="1"/>
</dbReference>
<dbReference type="InterPro" id="IPR012340">
    <property type="entry name" value="NA-bd_OB-fold"/>
</dbReference>
<name>A0ABY6HIP9_9FIRM</name>
<keyword evidence="2" id="KW-1185">Reference proteome</keyword>
<protein>
    <submittedName>
        <fullName evidence="1">DUF2815 family protein</fullName>
    </submittedName>
</protein>
<dbReference type="InterPro" id="IPR022595">
    <property type="entry name" value="Enc34_ssDNA-bd"/>
</dbReference>
<dbReference type="Pfam" id="PF10991">
    <property type="entry name" value="Enc34_ssDNA-bd"/>
    <property type="match status" value="1"/>
</dbReference>
<evidence type="ECO:0000313" key="1">
    <source>
        <dbReference type="EMBL" id="UYO64293.1"/>
    </source>
</evidence>
<organism evidence="1 2">
    <name type="scientific">Acetobacterium wieringae</name>
    <dbReference type="NCBI Taxonomy" id="52694"/>
    <lineage>
        <taxon>Bacteria</taxon>
        <taxon>Bacillati</taxon>
        <taxon>Bacillota</taxon>
        <taxon>Clostridia</taxon>
        <taxon>Eubacteriales</taxon>
        <taxon>Eubacteriaceae</taxon>
        <taxon>Acetobacterium</taxon>
    </lineage>
</organism>
<evidence type="ECO:0000313" key="2">
    <source>
        <dbReference type="Proteomes" id="UP001163550"/>
    </source>
</evidence>
<proteinExistence type="predicted"/>
<sequence>MSKNYTNPTKVITGVNTRWSYANIWDAKSIAGGTPKYSVSLIISKDDTVTVNKIKAAIQAAYEEGESKLKGSGKTVPALSVLKTPMRDGDLERPDDEAYKNCYFVNANSVAAPGVVDADREPILDRSEVYSGVYGRASINFYAFNSNGNKGIACGLNNLQKIKDGDPLGGKSRAEDDFATDIDDDFLA</sequence>